<evidence type="ECO:0000259" key="1">
    <source>
        <dbReference type="PROSITE" id="PS51186"/>
    </source>
</evidence>
<dbReference type="AlphaFoldDB" id="A0AAD6CVX1"/>
<dbReference type="CDD" id="cd04301">
    <property type="entry name" value="NAT_SF"/>
    <property type="match status" value="1"/>
</dbReference>
<sequence length="281" mass="30624">MSAPQIFVDAHTAHICEEVELMHIRKQAEACAQIYPEQKISIWQPQKGGVGILTLPALTGKLNRAVGCGKDSPLQEDDLRELEAIFATIGLECEIHLSAFASGSEALLSRGYTEKAILSTYWCDVREWARAIPDFSSDIVVRLAEPDETDQFIEASIAGFQTNGRSREILGTLARLAVQRQDMLFFAEVNGQIAGTAAMAIMDTGNGKKVAHLFLDSTHPDTRGQGVQLALIQERLRISHQLNLEMATSITQAGDGSARNAERAGLSVAYIVQIFTGPRTS</sequence>
<dbReference type="SUPFAM" id="SSF55729">
    <property type="entry name" value="Acyl-CoA N-acyltransferases (Nat)"/>
    <property type="match status" value="1"/>
</dbReference>
<dbReference type="GO" id="GO:0016747">
    <property type="term" value="F:acyltransferase activity, transferring groups other than amino-acyl groups"/>
    <property type="evidence" value="ECO:0007669"/>
    <property type="project" value="InterPro"/>
</dbReference>
<evidence type="ECO:0000313" key="3">
    <source>
        <dbReference type="Proteomes" id="UP001220324"/>
    </source>
</evidence>
<feature type="domain" description="N-acetyltransferase" evidence="1">
    <location>
        <begin position="139"/>
        <end position="281"/>
    </location>
</feature>
<gene>
    <name evidence="2" type="ORF">N7494_008361</name>
</gene>
<organism evidence="2 3">
    <name type="scientific">Penicillium frequentans</name>
    <dbReference type="NCBI Taxonomy" id="3151616"/>
    <lineage>
        <taxon>Eukaryota</taxon>
        <taxon>Fungi</taxon>
        <taxon>Dikarya</taxon>
        <taxon>Ascomycota</taxon>
        <taxon>Pezizomycotina</taxon>
        <taxon>Eurotiomycetes</taxon>
        <taxon>Eurotiomycetidae</taxon>
        <taxon>Eurotiales</taxon>
        <taxon>Aspergillaceae</taxon>
        <taxon>Penicillium</taxon>
    </lineage>
</organism>
<dbReference type="Gene3D" id="3.40.630.30">
    <property type="match status" value="1"/>
</dbReference>
<dbReference type="Proteomes" id="UP001220324">
    <property type="component" value="Unassembled WGS sequence"/>
</dbReference>
<name>A0AAD6CVX1_9EURO</name>
<comment type="caution">
    <text evidence="2">The sequence shown here is derived from an EMBL/GenBank/DDBJ whole genome shotgun (WGS) entry which is preliminary data.</text>
</comment>
<reference evidence="2 3" key="1">
    <citation type="journal article" date="2023" name="IMA Fungus">
        <title>Comparative genomic study of the Penicillium genus elucidates a diverse pangenome and 15 lateral gene transfer events.</title>
        <authorList>
            <person name="Petersen C."/>
            <person name="Sorensen T."/>
            <person name="Nielsen M.R."/>
            <person name="Sondergaard T.E."/>
            <person name="Sorensen J.L."/>
            <person name="Fitzpatrick D.A."/>
            <person name="Frisvad J.C."/>
            <person name="Nielsen K.L."/>
        </authorList>
    </citation>
    <scope>NUCLEOTIDE SEQUENCE [LARGE SCALE GENOMIC DNA]</scope>
    <source>
        <strain evidence="2 3">IBT 35679</strain>
    </source>
</reference>
<dbReference type="EMBL" id="JAQIZZ010000006">
    <property type="protein sequence ID" value="KAJ5538882.1"/>
    <property type="molecule type" value="Genomic_DNA"/>
</dbReference>
<proteinExistence type="predicted"/>
<dbReference type="InterPro" id="IPR016181">
    <property type="entry name" value="Acyl_CoA_acyltransferase"/>
</dbReference>
<keyword evidence="3" id="KW-1185">Reference proteome</keyword>
<accession>A0AAD6CVX1</accession>
<dbReference type="PROSITE" id="PS51186">
    <property type="entry name" value="GNAT"/>
    <property type="match status" value="1"/>
</dbReference>
<protein>
    <recommendedName>
        <fullName evidence="1">N-acetyltransferase domain-containing protein</fullName>
    </recommendedName>
</protein>
<evidence type="ECO:0000313" key="2">
    <source>
        <dbReference type="EMBL" id="KAJ5538882.1"/>
    </source>
</evidence>
<dbReference type="InterPro" id="IPR000182">
    <property type="entry name" value="GNAT_dom"/>
</dbReference>